<feature type="region of interest" description="Disordered" evidence="1">
    <location>
        <begin position="54"/>
        <end position="137"/>
    </location>
</feature>
<feature type="compositionally biased region" description="Basic and acidic residues" evidence="1">
    <location>
        <begin position="115"/>
        <end position="132"/>
    </location>
</feature>
<organism evidence="2 3">
    <name type="scientific">Colletotrichum liriopes</name>
    <dbReference type="NCBI Taxonomy" id="708192"/>
    <lineage>
        <taxon>Eukaryota</taxon>
        <taxon>Fungi</taxon>
        <taxon>Dikarya</taxon>
        <taxon>Ascomycota</taxon>
        <taxon>Pezizomycotina</taxon>
        <taxon>Sordariomycetes</taxon>
        <taxon>Hypocreomycetidae</taxon>
        <taxon>Glomerellales</taxon>
        <taxon>Glomerellaceae</taxon>
        <taxon>Colletotrichum</taxon>
        <taxon>Colletotrichum spaethianum species complex</taxon>
    </lineage>
</organism>
<evidence type="ECO:0000313" key="2">
    <source>
        <dbReference type="EMBL" id="GJC87765.1"/>
    </source>
</evidence>
<dbReference type="AlphaFoldDB" id="A0AA37GW29"/>
<gene>
    <name evidence="2" type="ORF">ColLi_10603</name>
</gene>
<evidence type="ECO:0000256" key="1">
    <source>
        <dbReference type="SAM" id="MobiDB-lite"/>
    </source>
</evidence>
<comment type="caution">
    <text evidence="2">The sequence shown here is derived from an EMBL/GenBank/DDBJ whole genome shotgun (WGS) entry which is preliminary data.</text>
</comment>
<dbReference type="Proteomes" id="UP001055172">
    <property type="component" value="Unassembled WGS sequence"/>
</dbReference>
<name>A0AA37GW29_9PEZI</name>
<dbReference type="EMBL" id="BPPX01000028">
    <property type="protein sequence ID" value="GJC87765.1"/>
    <property type="molecule type" value="Genomic_DNA"/>
</dbReference>
<accession>A0AA37GW29</accession>
<feature type="region of interest" description="Disordered" evidence="1">
    <location>
        <begin position="1"/>
        <end position="28"/>
    </location>
</feature>
<proteinExistence type="predicted"/>
<reference evidence="2 3" key="1">
    <citation type="submission" date="2021-07" db="EMBL/GenBank/DDBJ databases">
        <title>Genome data of Colletotrichum spaethianum.</title>
        <authorList>
            <person name="Utami Y.D."/>
            <person name="Hiruma K."/>
        </authorList>
    </citation>
    <scope>NUCLEOTIDE SEQUENCE [LARGE SCALE GENOMIC DNA]</scope>
    <source>
        <strain evidence="2 3">MAFF 242679</strain>
    </source>
</reference>
<protein>
    <submittedName>
        <fullName evidence="2">Uncharacterized protein</fullName>
    </submittedName>
</protein>
<evidence type="ECO:0000313" key="3">
    <source>
        <dbReference type="Proteomes" id="UP001055172"/>
    </source>
</evidence>
<keyword evidence="3" id="KW-1185">Reference proteome</keyword>
<sequence length="154" mass="17342">MAGNFDRDRQQRVQQEARERQLRAVRESEERCHSLLLRMKDLYLQLCTNNYRECVDSDKNKSGNGASGKRPIVESRSGDSTSVKSKRDDDVNNRSNVEGLVRLKSNEGEISSARRNRDETVNAKSSRDESNRNESVFAKCGADAKEAIMGGDTV</sequence>